<gene>
    <name evidence="2" type="ORF">BCR33DRAFT_399770</name>
</gene>
<feature type="region of interest" description="Disordered" evidence="1">
    <location>
        <begin position="117"/>
        <end position="212"/>
    </location>
</feature>
<evidence type="ECO:0000256" key="1">
    <source>
        <dbReference type="SAM" id="MobiDB-lite"/>
    </source>
</evidence>
<evidence type="ECO:0000313" key="2">
    <source>
        <dbReference type="EMBL" id="ORY51876.1"/>
    </source>
</evidence>
<dbReference type="EMBL" id="MCGO01000004">
    <property type="protein sequence ID" value="ORY51876.1"/>
    <property type="molecule type" value="Genomic_DNA"/>
</dbReference>
<evidence type="ECO:0000313" key="3">
    <source>
        <dbReference type="Proteomes" id="UP000193642"/>
    </source>
</evidence>
<proteinExistence type="predicted"/>
<accession>A0A1Y2CYA4</accession>
<feature type="compositionally biased region" description="Low complexity" evidence="1">
    <location>
        <begin position="200"/>
        <end position="209"/>
    </location>
</feature>
<dbReference type="Proteomes" id="UP000193642">
    <property type="component" value="Unassembled WGS sequence"/>
</dbReference>
<name>A0A1Y2CYA4_9FUNG</name>
<feature type="compositionally biased region" description="Acidic residues" evidence="1">
    <location>
        <begin position="133"/>
        <end position="145"/>
    </location>
</feature>
<organism evidence="2 3">
    <name type="scientific">Rhizoclosmatium globosum</name>
    <dbReference type="NCBI Taxonomy" id="329046"/>
    <lineage>
        <taxon>Eukaryota</taxon>
        <taxon>Fungi</taxon>
        <taxon>Fungi incertae sedis</taxon>
        <taxon>Chytridiomycota</taxon>
        <taxon>Chytridiomycota incertae sedis</taxon>
        <taxon>Chytridiomycetes</taxon>
        <taxon>Chytridiales</taxon>
        <taxon>Chytriomycetaceae</taxon>
        <taxon>Rhizoclosmatium</taxon>
    </lineage>
</organism>
<protein>
    <submittedName>
        <fullName evidence="2">Uncharacterized protein</fullName>
    </submittedName>
</protein>
<feature type="compositionally biased region" description="Acidic residues" evidence="1">
    <location>
        <begin position="154"/>
        <end position="164"/>
    </location>
</feature>
<dbReference type="AlphaFoldDB" id="A0A1Y2CYA4"/>
<comment type="caution">
    <text evidence="2">The sequence shown here is derived from an EMBL/GenBank/DDBJ whole genome shotgun (WGS) entry which is preliminary data.</text>
</comment>
<keyword evidence="3" id="KW-1185">Reference proteome</keyword>
<reference evidence="2 3" key="1">
    <citation type="submission" date="2016-07" db="EMBL/GenBank/DDBJ databases">
        <title>Pervasive Adenine N6-methylation of Active Genes in Fungi.</title>
        <authorList>
            <consortium name="DOE Joint Genome Institute"/>
            <person name="Mondo S.J."/>
            <person name="Dannebaum R.O."/>
            <person name="Kuo R.C."/>
            <person name="Labutti K."/>
            <person name="Haridas S."/>
            <person name="Kuo A."/>
            <person name="Salamov A."/>
            <person name="Ahrendt S.R."/>
            <person name="Lipzen A."/>
            <person name="Sullivan W."/>
            <person name="Andreopoulos W.B."/>
            <person name="Clum A."/>
            <person name="Lindquist E."/>
            <person name="Daum C."/>
            <person name="Ramamoorthy G.K."/>
            <person name="Gryganskyi A."/>
            <person name="Culley D."/>
            <person name="Magnuson J.K."/>
            <person name="James T.Y."/>
            <person name="O'Malley M.A."/>
            <person name="Stajich J.E."/>
            <person name="Spatafora J.W."/>
            <person name="Visel A."/>
            <person name="Grigoriev I.V."/>
        </authorList>
    </citation>
    <scope>NUCLEOTIDE SEQUENCE [LARGE SCALE GENOMIC DNA]</scope>
    <source>
        <strain evidence="2 3">JEL800</strain>
    </source>
</reference>
<sequence>MCFRFLTSVFVPIVAKRWTTQLEPSKHLFVNPLKFVEQSILLSQLTNSKGLTLQEIAHNDKFRRVQTKDIQQKINLLRSKGRITQQKNSVPPRFIHDNRSLHAVITDVFLSATESPRMMGDENWGSKRALTSENDDNSDEDTEAEENNRSDKTTEEEDRDEEEDHDRVNDDDFENNVDADNGDRERQLESGEEENESEKSLNQQQVTGRQRTRTQELEIIAEQCLTNRIELIPSNVLLQVIKSKKSTEKIERTLEQCNGVQLKKWASDCCKSRRRLRNGKSFQNSLVEEQRAYIKLFLEVRHADMNREGTIWKPGPNLTEQVELLSIDTDEIATIEPINTAIENHWLQKIGKQPSSKKAAVRHSKKPKHKLVNIHSLGSFRSRRENNTLEGKMRKDSQWGVSIDQRSSDEIIGLNGLAEVFRSQGYKFVAPESNPREDSEPPEHESRATNVNTTIINFTFNSDKSGRVVTASQHIPQTAAINTVEDVESDHDSDKESTETDFELAISGITYKVKESHLVKPSDCIKIGLMRQRK</sequence>